<comment type="caution">
    <text evidence="2">The sequence shown here is derived from an EMBL/GenBank/DDBJ whole genome shotgun (WGS) entry which is preliminary data.</text>
</comment>
<evidence type="ECO:0000313" key="3">
    <source>
        <dbReference type="Proteomes" id="UP001396334"/>
    </source>
</evidence>
<dbReference type="EMBL" id="JBBPBN010000041">
    <property type="protein sequence ID" value="KAK8998631.1"/>
    <property type="molecule type" value="Genomic_DNA"/>
</dbReference>
<organism evidence="2 3">
    <name type="scientific">Hibiscus sabdariffa</name>
    <name type="common">roselle</name>
    <dbReference type="NCBI Taxonomy" id="183260"/>
    <lineage>
        <taxon>Eukaryota</taxon>
        <taxon>Viridiplantae</taxon>
        <taxon>Streptophyta</taxon>
        <taxon>Embryophyta</taxon>
        <taxon>Tracheophyta</taxon>
        <taxon>Spermatophyta</taxon>
        <taxon>Magnoliopsida</taxon>
        <taxon>eudicotyledons</taxon>
        <taxon>Gunneridae</taxon>
        <taxon>Pentapetalae</taxon>
        <taxon>rosids</taxon>
        <taxon>malvids</taxon>
        <taxon>Malvales</taxon>
        <taxon>Malvaceae</taxon>
        <taxon>Malvoideae</taxon>
        <taxon>Hibiscus</taxon>
    </lineage>
</organism>
<dbReference type="InterPro" id="IPR026960">
    <property type="entry name" value="RVT-Znf"/>
</dbReference>
<protein>
    <recommendedName>
        <fullName evidence="1">Reverse transcriptase zinc-binding domain-containing protein</fullName>
    </recommendedName>
</protein>
<proteinExistence type="predicted"/>
<dbReference type="Pfam" id="PF13966">
    <property type="entry name" value="zf-RVT"/>
    <property type="match status" value="1"/>
</dbReference>
<keyword evidence="3" id="KW-1185">Reference proteome</keyword>
<gene>
    <name evidence="2" type="ORF">V6N11_084018</name>
</gene>
<evidence type="ECO:0000259" key="1">
    <source>
        <dbReference type="Pfam" id="PF13966"/>
    </source>
</evidence>
<evidence type="ECO:0000313" key="2">
    <source>
        <dbReference type="EMBL" id="KAK8998631.1"/>
    </source>
</evidence>
<name>A0ABR2QD82_9ROSI</name>
<reference evidence="2 3" key="1">
    <citation type="journal article" date="2024" name="G3 (Bethesda)">
        <title>Genome assembly of Hibiscus sabdariffa L. provides insights into metabolisms of medicinal natural products.</title>
        <authorList>
            <person name="Kim T."/>
        </authorList>
    </citation>
    <scope>NUCLEOTIDE SEQUENCE [LARGE SCALE GENOMIC DNA]</scope>
    <source>
        <strain evidence="2">TK-2024</strain>
        <tissue evidence="2">Old leaves</tissue>
    </source>
</reference>
<sequence>MLGKGNAVSKLATHTTLMMESDAFWKSVWSSNAPPKVLASVWKALHGRIPCKVELEKRGVLSLSNLCYPFCGRFEESINHLFCHCQAIWNL</sequence>
<feature type="domain" description="Reverse transcriptase zinc-binding" evidence="1">
    <location>
        <begin position="20"/>
        <end position="87"/>
    </location>
</feature>
<dbReference type="Proteomes" id="UP001396334">
    <property type="component" value="Unassembled WGS sequence"/>
</dbReference>
<accession>A0ABR2QD82</accession>